<gene>
    <name evidence="2" type="ORF">FEV51_10850</name>
</gene>
<accession>A0A5S3PT03</accession>
<feature type="chain" id="PRO_5024394324" description="SPOR domain-containing protein" evidence="1">
    <location>
        <begin position="27"/>
        <end position="175"/>
    </location>
</feature>
<evidence type="ECO:0000256" key="1">
    <source>
        <dbReference type="SAM" id="SignalP"/>
    </source>
</evidence>
<organism evidence="2 3">
    <name type="scientific">Qipengyuania marisflavi</name>
    <dbReference type="NCBI Taxonomy" id="2486356"/>
    <lineage>
        <taxon>Bacteria</taxon>
        <taxon>Pseudomonadati</taxon>
        <taxon>Pseudomonadota</taxon>
        <taxon>Alphaproteobacteria</taxon>
        <taxon>Sphingomonadales</taxon>
        <taxon>Erythrobacteraceae</taxon>
        <taxon>Qipengyuania</taxon>
    </lineage>
</organism>
<name>A0A5S3PT03_9SPHN</name>
<dbReference type="EMBL" id="VCAO01000006">
    <property type="protein sequence ID" value="TMM46723.1"/>
    <property type="molecule type" value="Genomic_DNA"/>
</dbReference>
<dbReference type="OrthoDB" id="7410599at2"/>
<protein>
    <recommendedName>
        <fullName evidence="4">SPOR domain-containing protein</fullName>
    </recommendedName>
</protein>
<reference evidence="2 3" key="1">
    <citation type="submission" date="2019-05" db="EMBL/GenBank/DDBJ databases">
        <title>Erythrobacter marisflavi sp. nov., isolated from isolated from water of an estuary environment.</title>
        <authorList>
            <person name="Yoon J.-H."/>
        </authorList>
    </citation>
    <scope>NUCLEOTIDE SEQUENCE [LARGE SCALE GENOMIC DNA]</scope>
    <source>
        <strain evidence="2 3">KEM-5</strain>
    </source>
</reference>
<sequence>MKLSPKQICAVAVVAVAGAISGAAIGTTPVIERETSATMPQANFDAARAASAIAAKPAPNHYPIVTPQGRFEVSELSSRGLYRNARYEDSFYNAPMYDEAVELAAETRDFYVAEDVHVVKPISRQPAVAAVAPTIDESTRAQEPLFAQATPFPQPEIVQGPARMVDVAATLAARN</sequence>
<keyword evidence="3" id="KW-1185">Reference proteome</keyword>
<comment type="caution">
    <text evidence="2">The sequence shown here is derived from an EMBL/GenBank/DDBJ whole genome shotgun (WGS) entry which is preliminary data.</text>
</comment>
<evidence type="ECO:0000313" key="3">
    <source>
        <dbReference type="Proteomes" id="UP000309668"/>
    </source>
</evidence>
<dbReference type="AlphaFoldDB" id="A0A5S3PT03"/>
<evidence type="ECO:0008006" key="4">
    <source>
        <dbReference type="Google" id="ProtNLM"/>
    </source>
</evidence>
<dbReference type="Proteomes" id="UP000309668">
    <property type="component" value="Unassembled WGS sequence"/>
</dbReference>
<feature type="signal peptide" evidence="1">
    <location>
        <begin position="1"/>
        <end position="26"/>
    </location>
</feature>
<evidence type="ECO:0000313" key="2">
    <source>
        <dbReference type="EMBL" id="TMM46723.1"/>
    </source>
</evidence>
<dbReference type="RefSeq" id="WP_138618829.1">
    <property type="nucleotide sequence ID" value="NZ_VCAO01000006.1"/>
</dbReference>
<proteinExistence type="predicted"/>
<keyword evidence="1" id="KW-0732">Signal</keyword>